<evidence type="ECO:0000313" key="1">
    <source>
        <dbReference type="EMBL" id="NEM99456.1"/>
    </source>
</evidence>
<reference evidence="1 2" key="1">
    <citation type="submission" date="2020-02" db="EMBL/GenBank/DDBJ databases">
        <authorList>
            <person name="Kim M.K."/>
        </authorList>
    </citation>
    <scope>NUCLEOTIDE SEQUENCE [LARGE SCALE GENOMIC DNA]</scope>
    <source>
        <strain evidence="1 2">BT327</strain>
    </source>
</reference>
<name>A0A6B3LYN8_9BACT</name>
<evidence type="ECO:0000313" key="2">
    <source>
        <dbReference type="Proteomes" id="UP000474777"/>
    </source>
</evidence>
<sequence>MKTILSVWNSGGKGKSGTIRELARILLANYPGYIPVKPLTINIPSDIDFLIVIEIDGIRVGIVSQGDPGTGLDRKLKELADEHNCDIIICATRTRGETVKIVDRIAKSRGYDTIRTSTYQVSTTHRKLANQLKAKHLLDLLQSLELLPVPELV</sequence>
<accession>A0A6B3LYN8</accession>
<gene>
    <name evidence="1" type="ORF">GXP69_17300</name>
</gene>
<dbReference type="Proteomes" id="UP000474777">
    <property type="component" value="Unassembled WGS sequence"/>
</dbReference>
<organism evidence="1 2">
    <name type="scientific">Pontibacter burrus</name>
    <dbReference type="NCBI Taxonomy" id="2704466"/>
    <lineage>
        <taxon>Bacteria</taxon>
        <taxon>Pseudomonadati</taxon>
        <taxon>Bacteroidota</taxon>
        <taxon>Cytophagia</taxon>
        <taxon>Cytophagales</taxon>
        <taxon>Hymenobacteraceae</taxon>
        <taxon>Pontibacter</taxon>
    </lineage>
</organism>
<proteinExistence type="predicted"/>
<dbReference type="EMBL" id="JAAGWD010000009">
    <property type="protein sequence ID" value="NEM99456.1"/>
    <property type="molecule type" value="Genomic_DNA"/>
</dbReference>
<keyword evidence="2" id="KW-1185">Reference proteome</keyword>
<dbReference type="RefSeq" id="WP_163916627.1">
    <property type="nucleotide sequence ID" value="NZ_JAAGWD010000009.1"/>
</dbReference>
<protein>
    <submittedName>
        <fullName evidence="1">Uncharacterized protein</fullName>
    </submittedName>
</protein>
<comment type="caution">
    <text evidence="1">The sequence shown here is derived from an EMBL/GenBank/DDBJ whole genome shotgun (WGS) entry which is preliminary data.</text>
</comment>
<dbReference type="AlphaFoldDB" id="A0A6B3LYN8"/>